<dbReference type="PATRIC" id="fig|1538.10.peg.2490"/>
<dbReference type="SUPFAM" id="SSF52540">
    <property type="entry name" value="P-loop containing nucleoside triphosphate hydrolases"/>
    <property type="match status" value="1"/>
</dbReference>
<gene>
    <name evidence="1" type="ORF">WY13_02596</name>
</gene>
<dbReference type="RefSeq" id="WP_063555993.1">
    <property type="nucleotide sequence ID" value="NZ_LITT01000035.1"/>
</dbReference>
<reference evidence="1 2" key="1">
    <citation type="journal article" date="2015" name="Biotechnol. Bioeng.">
        <title>Genome sequence and phenotypic characterization of Caulobacter segnis.</title>
        <authorList>
            <person name="Patel S."/>
            <person name="Fletcher B."/>
            <person name="Scott D.C."/>
            <person name="Ely B."/>
        </authorList>
    </citation>
    <scope>NUCLEOTIDE SEQUENCE [LARGE SCALE GENOMIC DNA]</scope>
    <source>
        <strain evidence="1 2">ERI-2</strain>
    </source>
</reference>
<dbReference type="InterPro" id="IPR027417">
    <property type="entry name" value="P-loop_NTPase"/>
</dbReference>
<dbReference type="AlphaFoldDB" id="A0A168MHG9"/>
<dbReference type="Proteomes" id="UP000077407">
    <property type="component" value="Unassembled WGS sequence"/>
</dbReference>
<comment type="caution">
    <text evidence="1">The sequence shown here is derived from an EMBL/GenBank/DDBJ whole genome shotgun (WGS) entry which is preliminary data.</text>
</comment>
<accession>A0A168MHG9</accession>
<protein>
    <submittedName>
        <fullName evidence="1">Uncharacterized protein</fullName>
    </submittedName>
</protein>
<sequence>MVTERLENIINKKDKDLMKMINYISNPLIGLRSKYKFKVFTLETSRGKTIGTAYAIAKAIKGGSPIKYVFTTHTLEECSRVAELINKEVGENVAMYYNPSQKGEEKSGISSKNFYDCAEKQVLIVTHATYLNLCSPKNEFHRDYRNYIKGNFSFLIIDEEINAVVNNLCSYSDYTYKNMLKLIKSIDNDEILNLFDKLCEQPKRTIKFYENIKNLKNRIIVAEEVGIDNIFTSEEYNNLISLINSVDNEVINDYNVDNKVNVTKNEIIEEIQKINILCKNIPLDRTLYWNGTLYSCNFNFRFLMLSNNVLLDASAKFNKLYTIGNMFDVVKSQRIIDHSRCCLYWHNINTSKSAKKKNGDNNELTEWRKFIVQDIKKKARKDTKVLIITYKAECEALDKRFLNDEFKKQFKEYALLNFFNMRGVDKYAEYEECFIVHTHRFAFPIYVLMYMYYKKIDNACGINMSYGKHRGNNTVGFEDEILDSLLLSDEISALYQACKRICRTKEPIGNFHIYNNNLDVIKQVQKELLNVRIVADADNQNMKIADDFYFLISEIREGVYNNYKITNRKTCKKEKAVKRGKKNHYEVDKRLFYETLGIDNTHFSRDIANKVDEKELGIKFKNNIVVVNF</sequence>
<evidence type="ECO:0000313" key="2">
    <source>
        <dbReference type="Proteomes" id="UP000077407"/>
    </source>
</evidence>
<dbReference type="OrthoDB" id="1908596at2"/>
<proteinExistence type="predicted"/>
<name>A0A168MHG9_9CLOT</name>
<dbReference type="EMBL" id="LITT01000035">
    <property type="protein sequence ID" value="OAA84697.1"/>
    <property type="molecule type" value="Genomic_DNA"/>
</dbReference>
<evidence type="ECO:0000313" key="1">
    <source>
        <dbReference type="EMBL" id="OAA84697.1"/>
    </source>
</evidence>
<organism evidence="1 2">
    <name type="scientific">Clostridium ljungdahlii</name>
    <dbReference type="NCBI Taxonomy" id="1538"/>
    <lineage>
        <taxon>Bacteria</taxon>
        <taxon>Bacillati</taxon>
        <taxon>Bacillota</taxon>
        <taxon>Clostridia</taxon>
        <taxon>Eubacteriales</taxon>
        <taxon>Clostridiaceae</taxon>
        <taxon>Clostridium</taxon>
    </lineage>
</organism>